<dbReference type="InterPro" id="IPR044722">
    <property type="entry name" value="SecA_SF2_C"/>
</dbReference>
<dbReference type="Pfam" id="PF21090">
    <property type="entry name" value="P-loop_SecA"/>
    <property type="match status" value="1"/>
</dbReference>
<protein>
    <recommendedName>
        <fullName evidence="1">SecA family profile domain-containing protein</fullName>
    </recommendedName>
</protein>
<evidence type="ECO:0000259" key="1">
    <source>
        <dbReference type="PROSITE" id="PS51196"/>
    </source>
</evidence>
<comment type="caution">
    <text evidence="2">The sequence shown here is derived from an EMBL/GenBank/DDBJ whole genome shotgun (WGS) entry which is preliminary data.</text>
</comment>
<dbReference type="InterPro" id="IPR027417">
    <property type="entry name" value="P-loop_NTPase"/>
</dbReference>
<dbReference type="InterPro" id="IPR014018">
    <property type="entry name" value="SecA_motor_DEAD"/>
</dbReference>
<name>A0A1B6NTY9_9ZZZZ</name>
<proteinExistence type="predicted"/>
<dbReference type="SUPFAM" id="SSF52540">
    <property type="entry name" value="P-loop containing nucleoside triphosphate hydrolases"/>
    <property type="match status" value="1"/>
</dbReference>
<gene>
    <name evidence="2" type="ORF">MGSAQ_001680</name>
</gene>
<accession>A0A1B6NTY9</accession>
<dbReference type="AlphaFoldDB" id="A0A1B6NTY9"/>
<organism evidence="2">
    <name type="scientific">marine sediment metagenome</name>
    <dbReference type="NCBI Taxonomy" id="412755"/>
    <lineage>
        <taxon>unclassified sequences</taxon>
        <taxon>metagenomes</taxon>
        <taxon>ecological metagenomes</taxon>
    </lineage>
</organism>
<dbReference type="EMBL" id="AYSL01000917">
    <property type="protein sequence ID" value="KTF06823.1"/>
    <property type="molecule type" value="Genomic_DNA"/>
</dbReference>
<feature type="domain" description="SecA family profile" evidence="1">
    <location>
        <begin position="1"/>
        <end position="42"/>
    </location>
</feature>
<dbReference type="PROSITE" id="PS51196">
    <property type="entry name" value="SECA_MOTOR_DEAD"/>
    <property type="match status" value="1"/>
</dbReference>
<sequence length="42" mass="4685">MLKTLKSVLKRGQPTLVGTVSIENSELISRILKKSKIPHKVL</sequence>
<evidence type="ECO:0000313" key="2">
    <source>
        <dbReference type="EMBL" id="KTF06823.1"/>
    </source>
</evidence>
<feature type="non-terminal residue" evidence="2">
    <location>
        <position position="42"/>
    </location>
</feature>
<reference evidence="2" key="1">
    <citation type="submission" date="2013-11" db="EMBL/GenBank/DDBJ databases">
        <title>Microbial diversity, functional groups and degradation webs in Northern and Southern Mediterranean and Red Sea marine crude oil polluted sites.</title>
        <authorList>
            <person name="Daffonchio D."/>
            <person name="Mapelli F."/>
            <person name="Ferrer M."/>
            <person name="Richter M."/>
            <person name="Cherif A."/>
            <person name="Malkawi H.I."/>
            <person name="Yakimov M.M."/>
            <person name="Abdel-Fattah Y.R."/>
            <person name="Blaghen M."/>
            <person name="Golyshin P.N."/>
            <person name="Kalogerakis N."/>
            <person name="Boon N."/>
            <person name="Magagnini M."/>
            <person name="Fava F."/>
        </authorList>
    </citation>
    <scope>NUCLEOTIDE SEQUENCE</scope>
</reference>
<dbReference type="Gene3D" id="3.40.50.300">
    <property type="entry name" value="P-loop containing nucleotide triphosphate hydrolases"/>
    <property type="match status" value="1"/>
</dbReference>